<dbReference type="PATRIC" id="fig|1286631.3.peg.2921"/>
<dbReference type="InterPro" id="IPR016163">
    <property type="entry name" value="Ald_DH_C"/>
</dbReference>
<dbReference type="Pfam" id="PF00171">
    <property type="entry name" value="Aldedh"/>
    <property type="match status" value="1"/>
</dbReference>
<gene>
    <name evidence="7" type="ORF">X805_29920</name>
</gene>
<dbReference type="InterPro" id="IPR016160">
    <property type="entry name" value="Ald_DH_CS_CYS"/>
</dbReference>
<evidence type="ECO:0000256" key="3">
    <source>
        <dbReference type="PROSITE-ProRule" id="PRU10007"/>
    </source>
</evidence>
<dbReference type="eggNOG" id="COG1012">
    <property type="taxonomic scope" value="Bacteria"/>
</dbReference>
<reference evidence="7 8" key="1">
    <citation type="journal article" date="2014" name="FEMS Microbiol. Ecol.">
        <title>Sphaerotilus natans encrusted with nanoball-shaped Fe(III) oxide minerals formed by nitrate-reducing mixotrophic Fe(II) oxidation.</title>
        <authorList>
            <person name="Park S."/>
            <person name="Kim D.H."/>
            <person name="Lee J.H."/>
            <person name="Hur H.G."/>
        </authorList>
    </citation>
    <scope>NUCLEOTIDE SEQUENCE [LARGE SCALE GENOMIC DNA]</scope>
    <source>
        <strain evidence="7 8">DSM 6575</strain>
    </source>
</reference>
<evidence type="ECO:0000256" key="4">
    <source>
        <dbReference type="RuleBase" id="RU003345"/>
    </source>
</evidence>
<dbReference type="GO" id="GO:0016620">
    <property type="term" value="F:oxidoreductase activity, acting on the aldehyde or oxo group of donors, NAD or NADP as acceptor"/>
    <property type="evidence" value="ECO:0007669"/>
    <property type="project" value="InterPro"/>
</dbReference>
<protein>
    <submittedName>
        <fullName evidence="7">GbsA protein</fullName>
    </submittedName>
</protein>
<evidence type="ECO:0000256" key="2">
    <source>
        <dbReference type="ARBA" id="ARBA00023002"/>
    </source>
</evidence>
<dbReference type="EMBL" id="AZRA01000081">
    <property type="protein sequence ID" value="KDB51411.1"/>
    <property type="molecule type" value="Genomic_DNA"/>
</dbReference>
<evidence type="ECO:0000313" key="7">
    <source>
        <dbReference type="EMBL" id="KDB51411.1"/>
    </source>
</evidence>
<dbReference type="Proteomes" id="UP000026714">
    <property type="component" value="Unassembled WGS sequence"/>
</dbReference>
<dbReference type="Gene3D" id="3.40.309.10">
    <property type="entry name" value="Aldehyde Dehydrogenase, Chain A, domain 2"/>
    <property type="match status" value="1"/>
</dbReference>
<dbReference type="STRING" id="34103.SAMN05421778_11725"/>
<dbReference type="InterPro" id="IPR016162">
    <property type="entry name" value="Ald_DH_N"/>
</dbReference>
<feature type="domain" description="Aldehyde dehydrogenase" evidence="6">
    <location>
        <begin position="39"/>
        <end position="501"/>
    </location>
</feature>
<accession>A0A059KIY7</accession>
<proteinExistence type="inferred from homology"/>
<feature type="region of interest" description="Disordered" evidence="5">
    <location>
        <begin position="1"/>
        <end position="21"/>
    </location>
</feature>
<evidence type="ECO:0000256" key="1">
    <source>
        <dbReference type="ARBA" id="ARBA00009986"/>
    </source>
</evidence>
<dbReference type="PANTHER" id="PTHR11699">
    <property type="entry name" value="ALDEHYDE DEHYDROGENASE-RELATED"/>
    <property type="match status" value="1"/>
</dbReference>
<dbReference type="Gene3D" id="3.40.605.10">
    <property type="entry name" value="Aldehyde Dehydrogenase, Chain A, domain 1"/>
    <property type="match status" value="1"/>
</dbReference>
<dbReference type="PROSITE" id="PS00687">
    <property type="entry name" value="ALDEHYDE_DEHYDR_GLU"/>
    <property type="match status" value="1"/>
</dbReference>
<evidence type="ECO:0000313" key="8">
    <source>
        <dbReference type="Proteomes" id="UP000026714"/>
    </source>
</evidence>
<feature type="active site" evidence="3">
    <location>
        <position position="275"/>
    </location>
</feature>
<comment type="caution">
    <text evidence="7">The sequence shown here is derived from an EMBL/GenBank/DDBJ whole genome shotgun (WGS) entry which is preliminary data.</text>
</comment>
<evidence type="ECO:0000256" key="5">
    <source>
        <dbReference type="SAM" id="MobiDB-lite"/>
    </source>
</evidence>
<comment type="similarity">
    <text evidence="1 4">Belongs to the aldehyde dehydrogenase family.</text>
</comment>
<dbReference type="InterPro" id="IPR016161">
    <property type="entry name" value="Ald_DH/histidinol_DH"/>
</dbReference>
<organism evidence="7 8">
    <name type="scientific">Sphaerotilus natans subsp. natans DSM 6575</name>
    <dbReference type="NCBI Taxonomy" id="1286631"/>
    <lineage>
        <taxon>Bacteria</taxon>
        <taxon>Pseudomonadati</taxon>
        <taxon>Pseudomonadota</taxon>
        <taxon>Betaproteobacteria</taxon>
        <taxon>Burkholderiales</taxon>
        <taxon>Sphaerotilaceae</taxon>
        <taxon>Sphaerotilus</taxon>
    </lineage>
</organism>
<dbReference type="InterPro" id="IPR029510">
    <property type="entry name" value="Ald_DH_CS_GLU"/>
</dbReference>
<dbReference type="InterPro" id="IPR015590">
    <property type="entry name" value="Aldehyde_DH_dom"/>
</dbReference>
<keyword evidence="2 4" id="KW-0560">Oxidoreductase</keyword>
<keyword evidence="8" id="KW-1185">Reference proteome</keyword>
<dbReference type="FunFam" id="3.40.309.10:FF:000012">
    <property type="entry name" value="Betaine aldehyde dehydrogenase"/>
    <property type="match status" value="1"/>
</dbReference>
<evidence type="ECO:0000259" key="6">
    <source>
        <dbReference type="Pfam" id="PF00171"/>
    </source>
</evidence>
<dbReference type="PROSITE" id="PS00070">
    <property type="entry name" value="ALDEHYDE_DEHYDR_CYS"/>
    <property type="match status" value="1"/>
</dbReference>
<dbReference type="SUPFAM" id="SSF53720">
    <property type="entry name" value="ALDH-like"/>
    <property type="match status" value="1"/>
</dbReference>
<dbReference type="AlphaFoldDB" id="A0A059KIY7"/>
<sequence length="516" mass="55208">MPACGLPDHDLPTPTVFDRPRAQDLPVTPTQLLIAGQWQPAAAAGTRDILCPIDERMIAVVAEADRDDTRRAIAAARHAFDHGPWRETGIRERARLLHRIADLVDRDAEHLAWLESLNTGKTLAESRTDMGDIAATFRYFGALVAGESGAVNEAPAHVISRTLREPVGVCALITPWNYPLLQAAWKIAPALGAGNTVVLKPSELTPLTTLHLARLLGELDLPPGVFNLVTGGAEVGAELAASADVDLVSFTGGAAAGRHIMKAAADSNFKRVALELGGKNPNIVFADADLDIALDRALDAAFFHAGQVCSAGSRLLVEDAVHDAFVERLAARMARIVVGSGLEAGTQMGPVQSAAQRARLMAMVEQAVSEGARVLHGGCTPEGERFRRGFWLAPTLVTGVTETMTIAREEIFGPVLAVERFSGETEALRLANGTPYGLAGAVWTRDLARAARMTRAMRFGTVWVNDYHPYFPEAPWGGFKASGIGRELARVGLDEYTELKHSYINLAPAASGWFGA</sequence>
<dbReference type="FunFam" id="3.40.605.10:FF:000007">
    <property type="entry name" value="NAD/NADP-dependent betaine aldehyde dehydrogenase"/>
    <property type="match status" value="1"/>
</dbReference>
<name>A0A059KIY7_9BURK</name>